<dbReference type="PANTHER" id="PTHR39080">
    <property type="entry name" value="50S RIBOSOMAL PROTEIN L28"/>
    <property type="match status" value="1"/>
</dbReference>
<dbReference type="Pfam" id="PF00830">
    <property type="entry name" value="Ribosomal_L28"/>
    <property type="match status" value="1"/>
</dbReference>
<evidence type="ECO:0000256" key="5">
    <source>
        <dbReference type="HAMAP-Rule" id="MF_00373"/>
    </source>
</evidence>
<dbReference type="InterPro" id="IPR026569">
    <property type="entry name" value="Ribosomal_bL28"/>
</dbReference>
<organism evidence="6 7">
    <name type="scientific">candidate division GN15 bacterium</name>
    <dbReference type="NCBI Taxonomy" id="2072418"/>
    <lineage>
        <taxon>Bacteria</taxon>
        <taxon>candidate division GN15</taxon>
    </lineage>
</organism>
<evidence type="ECO:0000313" key="7">
    <source>
        <dbReference type="Proteomes" id="UP000250918"/>
    </source>
</evidence>
<dbReference type="NCBIfam" id="TIGR00009">
    <property type="entry name" value="L28"/>
    <property type="match status" value="1"/>
</dbReference>
<proteinExistence type="inferred from homology"/>
<dbReference type="GO" id="GO:0006412">
    <property type="term" value="P:translation"/>
    <property type="evidence" value="ECO:0007669"/>
    <property type="project" value="UniProtKB-UniRule"/>
</dbReference>
<dbReference type="GO" id="GO:0003735">
    <property type="term" value="F:structural constituent of ribosome"/>
    <property type="evidence" value="ECO:0007669"/>
    <property type="project" value="InterPro"/>
</dbReference>
<dbReference type="HAMAP" id="MF_00373">
    <property type="entry name" value="Ribosomal_bL28"/>
    <property type="match status" value="1"/>
</dbReference>
<dbReference type="GO" id="GO:0005840">
    <property type="term" value="C:ribosome"/>
    <property type="evidence" value="ECO:0007669"/>
    <property type="project" value="UniProtKB-KW"/>
</dbReference>
<protein>
    <recommendedName>
        <fullName evidence="4 5">Large ribosomal subunit protein bL28</fullName>
    </recommendedName>
</protein>
<dbReference type="InterPro" id="IPR050096">
    <property type="entry name" value="Bacterial_rp_bL28"/>
</dbReference>
<evidence type="ECO:0000313" key="6">
    <source>
        <dbReference type="EMBL" id="PWB75340.1"/>
    </source>
</evidence>
<reference evidence="6 7" key="1">
    <citation type="journal article" date="2018" name="ISME J.">
        <title>A methanotrophic archaeon couples anaerobic oxidation of methane to Fe(III) reduction.</title>
        <authorList>
            <person name="Cai C."/>
            <person name="Leu A.O."/>
            <person name="Xie G.J."/>
            <person name="Guo J."/>
            <person name="Feng Y."/>
            <person name="Zhao J.X."/>
            <person name="Tyson G.W."/>
            <person name="Yuan Z."/>
            <person name="Hu S."/>
        </authorList>
    </citation>
    <scope>NUCLEOTIDE SEQUENCE [LARGE SCALE GENOMIC DNA]</scope>
    <source>
        <strain evidence="6">FeB_12</strain>
    </source>
</reference>
<name>A0A855X670_9BACT</name>
<dbReference type="PANTHER" id="PTHR39080:SF1">
    <property type="entry name" value="LARGE RIBOSOMAL SUBUNIT PROTEIN BL28A"/>
    <property type="match status" value="1"/>
</dbReference>
<dbReference type="InterPro" id="IPR037147">
    <property type="entry name" value="Ribosomal_bL28_sf"/>
</dbReference>
<dbReference type="AlphaFoldDB" id="A0A855X670"/>
<comment type="caution">
    <text evidence="6">The sequence shown here is derived from an EMBL/GenBank/DDBJ whole genome shotgun (WGS) entry which is preliminary data.</text>
</comment>
<dbReference type="Gene3D" id="2.30.170.40">
    <property type="entry name" value="Ribosomal protein L28/L24"/>
    <property type="match status" value="1"/>
</dbReference>
<dbReference type="InterPro" id="IPR001383">
    <property type="entry name" value="Ribosomal_bL28_bact-type"/>
</dbReference>
<evidence type="ECO:0000256" key="1">
    <source>
        <dbReference type="ARBA" id="ARBA00008760"/>
    </source>
</evidence>
<dbReference type="InterPro" id="IPR034704">
    <property type="entry name" value="Ribosomal_bL28/bL31-like_sf"/>
</dbReference>
<dbReference type="GO" id="GO:1990904">
    <property type="term" value="C:ribonucleoprotein complex"/>
    <property type="evidence" value="ECO:0007669"/>
    <property type="project" value="UniProtKB-KW"/>
</dbReference>
<evidence type="ECO:0000256" key="2">
    <source>
        <dbReference type="ARBA" id="ARBA00022980"/>
    </source>
</evidence>
<gene>
    <name evidence="5 6" type="primary">rpmB</name>
    <name evidence="6" type="ORF">C3F09_02970</name>
</gene>
<dbReference type="SUPFAM" id="SSF143800">
    <property type="entry name" value="L28p-like"/>
    <property type="match status" value="1"/>
</dbReference>
<keyword evidence="3 5" id="KW-0687">Ribonucleoprotein</keyword>
<keyword evidence="2 5" id="KW-0689">Ribosomal protein</keyword>
<dbReference type="Proteomes" id="UP000250918">
    <property type="component" value="Unassembled WGS sequence"/>
</dbReference>
<evidence type="ECO:0000256" key="3">
    <source>
        <dbReference type="ARBA" id="ARBA00023274"/>
    </source>
</evidence>
<accession>A0A855X670</accession>
<evidence type="ECO:0000256" key="4">
    <source>
        <dbReference type="ARBA" id="ARBA00035174"/>
    </source>
</evidence>
<sequence>MAKVCEVCGKTPVYGNRVSHAHNVTARRWMPNLQSVNALVSGKPKRITVCTSCLKAGKVIKNVKYKKTA</sequence>
<dbReference type="EMBL" id="PQAP01000011">
    <property type="protein sequence ID" value="PWB75340.1"/>
    <property type="molecule type" value="Genomic_DNA"/>
</dbReference>
<comment type="similarity">
    <text evidence="1 5">Belongs to the bacterial ribosomal protein bL28 family.</text>
</comment>